<dbReference type="InterPro" id="IPR039391">
    <property type="entry name" value="Phytocyanin-like"/>
</dbReference>
<dbReference type="PANTHER" id="PTHR33021">
    <property type="entry name" value="BLUE COPPER PROTEIN"/>
    <property type="match status" value="1"/>
</dbReference>
<dbReference type="AlphaFoldDB" id="A0ABD1YTG7"/>
<evidence type="ECO:0000256" key="1">
    <source>
        <dbReference type="ARBA" id="ARBA00023157"/>
    </source>
</evidence>
<name>A0ABD1YTG7_9MARC</name>
<feature type="domain" description="Phytocyanin" evidence="4">
    <location>
        <begin position="25"/>
        <end position="125"/>
    </location>
</feature>
<keyword evidence="3" id="KW-0732">Signal</keyword>
<evidence type="ECO:0000313" key="6">
    <source>
        <dbReference type="Proteomes" id="UP001605036"/>
    </source>
</evidence>
<proteinExistence type="predicted"/>
<accession>A0ABD1YTG7</accession>
<dbReference type="Pfam" id="PF02298">
    <property type="entry name" value="Cu_bind_like"/>
    <property type="match status" value="1"/>
</dbReference>
<dbReference type="Gene3D" id="2.60.40.420">
    <property type="entry name" value="Cupredoxins - blue copper proteins"/>
    <property type="match status" value="1"/>
</dbReference>
<reference evidence="5 6" key="1">
    <citation type="submission" date="2024-09" db="EMBL/GenBank/DDBJ databases">
        <title>Chromosome-scale assembly of Riccia fluitans.</title>
        <authorList>
            <person name="Paukszto L."/>
            <person name="Sawicki J."/>
            <person name="Karawczyk K."/>
            <person name="Piernik-Szablinska J."/>
            <person name="Szczecinska M."/>
            <person name="Mazdziarz M."/>
        </authorList>
    </citation>
    <scope>NUCLEOTIDE SEQUENCE [LARGE SCALE GENOMIC DNA]</scope>
    <source>
        <strain evidence="5">Rf_01</strain>
        <tissue evidence="5">Aerial parts of the thallus</tissue>
    </source>
</reference>
<keyword evidence="1" id="KW-1015">Disulfide bond</keyword>
<sequence length="178" mass="18743">MAIVSRRRFLVIMSLHLFCKAATAETHTVGGAAGWAIPSSRTFYNEWAANETFAVGDKLTFVFTNGHNVYQVNAVDAGNCDGTNPIAMFDGANMTITLTEEGEVYYICKNRHCDLGMTMFLFVSNGSAPSTPTAVPPLLATVSPPAPPASKSAAPEVRSAGTMFVGCLFAVAAAALAL</sequence>
<organism evidence="5 6">
    <name type="scientific">Riccia fluitans</name>
    <dbReference type="NCBI Taxonomy" id="41844"/>
    <lineage>
        <taxon>Eukaryota</taxon>
        <taxon>Viridiplantae</taxon>
        <taxon>Streptophyta</taxon>
        <taxon>Embryophyta</taxon>
        <taxon>Marchantiophyta</taxon>
        <taxon>Marchantiopsida</taxon>
        <taxon>Marchantiidae</taxon>
        <taxon>Marchantiales</taxon>
        <taxon>Ricciaceae</taxon>
        <taxon>Riccia</taxon>
    </lineage>
</organism>
<comment type="caution">
    <text evidence="5">The sequence shown here is derived from an EMBL/GenBank/DDBJ whole genome shotgun (WGS) entry which is preliminary data.</text>
</comment>
<dbReference type="InterPro" id="IPR003245">
    <property type="entry name" value="Phytocyanin_dom"/>
</dbReference>
<feature type="signal peptide" evidence="3">
    <location>
        <begin position="1"/>
        <end position="24"/>
    </location>
</feature>
<keyword evidence="2" id="KW-0325">Glycoprotein</keyword>
<dbReference type="PROSITE" id="PS51485">
    <property type="entry name" value="PHYTOCYANIN"/>
    <property type="match status" value="1"/>
</dbReference>
<feature type="chain" id="PRO_5044815065" description="Phytocyanin domain-containing protein" evidence="3">
    <location>
        <begin position="25"/>
        <end position="178"/>
    </location>
</feature>
<evidence type="ECO:0000259" key="4">
    <source>
        <dbReference type="PROSITE" id="PS51485"/>
    </source>
</evidence>
<dbReference type="InterPro" id="IPR008972">
    <property type="entry name" value="Cupredoxin"/>
</dbReference>
<keyword evidence="6" id="KW-1185">Reference proteome</keyword>
<dbReference type="EMBL" id="JBHFFA010000003">
    <property type="protein sequence ID" value="KAL2634070.1"/>
    <property type="molecule type" value="Genomic_DNA"/>
</dbReference>
<dbReference type="SUPFAM" id="SSF49503">
    <property type="entry name" value="Cupredoxins"/>
    <property type="match status" value="1"/>
</dbReference>
<gene>
    <name evidence="5" type="ORF">R1flu_005549</name>
</gene>
<protein>
    <recommendedName>
        <fullName evidence="4">Phytocyanin domain-containing protein</fullName>
    </recommendedName>
</protein>
<evidence type="ECO:0000256" key="2">
    <source>
        <dbReference type="ARBA" id="ARBA00023180"/>
    </source>
</evidence>
<evidence type="ECO:0000313" key="5">
    <source>
        <dbReference type="EMBL" id="KAL2634070.1"/>
    </source>
</evidence>
<evidence type="ECO:0000256" key="3">
    <source>
        <dbReference type="SAM" id="SignalP"/>
    </source>
</evidence>
<dbReference type="FunFam" id="2.60.40.420:FF:000034">
    <property type="entry name" value="Cupredoxin superfamily protein"/>
    <property type="match status" value="1"/>
</dbReference>
<dbReference type="Proteomes" id="UP001605036">
    <property type="component" value="Unassembled WGS sequence"/>
</dbReference>
<dbReference type="PANTHER" id="PTHR33021:SF537">
    <property type="entry name" value="UCLACYANIN 2"/>
    <property type="match status" value="1"/>
</dbReference>